<dbReference type="InterPro" id="IPR002591">
    <property type="entry name" value="Phosphodiest/P_Trfase"/>
</dbReference>
<dbReference type="Proteomes" id="UP001159405">
    <property type="component" value="Unassembled WGS sequence"/>
</dbReference>
<evidence type="ECO:0000313" key="1">
    <source>
        <dbReference type="EMBL" id="CAH3182802.1"/>
    </source>
</evidence>
<dbReference type="SUPFAM" id="SSF53649">
    <property type="entry name" value="Alkaline phosphatase-like"/>
    <property type="match status" value="1"/>
</dbReference>
<dbReference type="Gene3D" id="3.40.720.10">
    <property type="entry name" value="Alkaline Phosphatase, subunit A"/>
    <property type="match status" value="1"/>
</dbReference>
<sequence>HYLDSKWWNGEPVWITNQKAFKKSAVVFWPGSEVKIEGQYPTHYLPYNRFNLCTMLEQDDPPSFLAAYFNEPDHSGHKFGPNSPEFKTVIRRMDNVTGYLLKSLRNSGLLNEVRITSKR</sequence>
<proteinExistence type="predicted"/>
<evidence type="ECO:0000313" key="2">
    <source>
        <dbReference type="Proteomes" id="UP001159405"/>
    </source>
</evidence>
<reference evidence="1 2" key="1">
    <citation type="submission" date="2022-05" db="EMBL/GenBank/DDBJ databases">
        <authorList>
            <consortium name="Genoscope - CEA"/>
            <person name="William W."/>
        </authorList>
    </citation>
    <scope>NUCLEOTIDE SEQUENCE [LARGE SCALE GENOMIC DNA]</scope>
</reference>
<dbReference type="InterPro" id="IPR017850">
    <property type="entry name" value="Alkaline_phosphatase_core_sf"/>
</dbReference>
<dbReference type="EMBL" id="CALNXK010000333">
    <property type="protein sequence ID" value="CAH3182802.1"/>
    <property type="molecule type" value="Genomic_DNA"/>
</dbReference>
<comment type="caution">
    <text evidence="1">The sequence shown here is derived from an EMBL/GenBank/DDBJ whole genome shotgun (WGS) entry which is preliminary data.</text>
</comment>
<gene>
    <name evidence="1" type="ORF">PLOB_00027520</name>
</gene>
<dbReference type="PANTHER" id="PTHR10151:SF120">
    <property type="entry name" value="BIS(5'-ADENOSYL)-TRIPHOSPHATASE"/>
    <property type="match status" value="1"/>
</dbReference>
<keyword evidence="2" id="KW-1185">Reference proteome</keyword>
<name>A0ABN8RTY3_9CNID</name>
<accession>A0ABN8RTY3</accession>
<protein>
    <submittedName>
        <fullName evidence="1">Uncharacterized protein</fullName>
    </submittedName>
</protein>
<dbReference type="Pfam" id="PF01663">
    <property type="entry name" value="Phosphodiest"/>
    <property type="match status" value="1"/>
</dbReference>
<dbReference type="PANTHER" id="PTHR10151">
    <property type="entry name" value="ECTONUCLEOTIDE PYROPHOSPHATASE/PHOSPHODIESTERASE"/>
    <property type="match status" value="1"/>
</dbReference>
<organism evidence="1 2">
    <name type="scientific">Porites lobata</name>
    <dbReference type="NCBI Taxonomy" id="104759"/>
    <lineage>
        <taxon>Eukaryota</taxon>
        <taxon>Metazoa</taxon>
        <taxon>Cnidaria</taxon>
        <taxon>Anthozoa</taxon>
        <taxon>Hexacorallia</taxon>
        <taxon>Scleractinia</taxon>
        <taxon>Fungiina</taxon>
        <taxon>Poritidae</taxon>
        <taxon>Porites</taxon>
    </lineage>
</organism>
<feature type="non-terminal residue" evidence="1">
    <location>
        <position position="1"/>
    </location>
</feature>